<evidence type="ECO:0000313" key="1">
    <source>
        <dbReference type="EMBL" id="KAF2667870.1"/>
    </source>
</evidence>
<dbReference type="PANTHER" id="PTHR39600">
    <property type="entry name" value="PEPTIDASE INHIBITOR I78 FAMILY PROTEIN"/>
    <property type="match status" value="1"/>
</dbReference>
<accession>A0A6A6U7E1</accession>
<gene>
    <name evidence="1" type="ORF">BT63DRAFT_302804</name>
</gene>
<name>A0A6A6U7E1_9PEZI</name>
<dbReference type="PANTHER" id="PTHR39600:SF1">
    <property type="entry name" value="PEPTIDASE INHIBITOR I78 FAMILY PROTEIN"/>
    <property type="match status" value="1"/>
</dbReference>
<organism evidence="1 2">
    <name type="scientific">Microthyrium microscopicum</name>
    <dbReference type="NCBI Taxonomy" id="703497"/>
    <lineage>
        <taxon>Eukaryota</taxon>
        <taxon>Fungi</taxon>
        <taxon>Dikarya</taxon>
        <taxon>Ascomycota</taxon>
        <taxon>Pezizomycotina</taxon>
        <taxon>Dothideomycetes</taxon>
        <taxon>Dothideomycetes incertae sedis</taxon>
        <taxon>Microthyriales</taxon>
        <taxon>Microthyriaceae</taxon>
        <taxon>Microthyrium</taxon>
    </lineage>
</organism>
<dbReference type="AlphaFoldDB" id="A0A6A6U7E1"/>
<dbReference type="Pfam" id="PF11720">
    <property type="entry name" value="Inhibitor_I78"/>
    <property type="match status" value="1"/>
</dbReference>
<sequence>MRLLLTHTKALIKRPTRSSLTKHKYLGPTLAVNVTTPSATQRMPLVVPGLMSSGKDKNDDWANKLMGKKIGESSDEVTFAKKDLPEQHRVVKEGDMTTMDHNPDRMNIHVDGEGMVKKVTHG</sequence>
<evidence type="ECO:0000313" key="2">
    <source>
        <dbReference type="Proteomes" id="UP000799302"/>
    </source>
</evidence>
<dbReference type="OrthoDB" id="10013825at2759"/>
<reference evidence="1" key="1">
    <citation type="journal article" date="2020" name="Stud. Mycol.">
        <title>101 Dothideomycetes genomes: a test case for predicting lifestyles and emergence of pathogens.</title>
        <authorList>
            <person name="Haridas S."/>
            <person name="Albert R."/>
            <person name="Binder M."/>
            <person name="Bloem J."/>
            <person name="Labutti K."/>
            <person name="Salamov A."/>
            <person name="Andreopoulos B."/>
            <person name="Baker S."/>
            <person name="Barry K."/>
            <person name="Bills G."/>
            <person name="Bluhm B."/>
            <person name="Cannon C."/>
            <person name="Castanera R."/>
            <person name="Culley D."/>
            <person name="Daum C."/>
            <person name="Ezra D."/>
            <person name="Gonzalez J."/>
            <person name="Henrissat B."/>
            <person name="Kuo A."/>
            <person name="Liang C."/>
            <person name="Lipzen A."/>
            <person name="Lutzoni F."/>
            <person name="Magnuson J."/>
            <person name="Mondo S."/>
            <person name="Nolan M."/>
            <person name="Ohm R."/>
            <person name="Pangilinan J."/>
            <person name="Park H.-J."/>
            <person name="Ramirez L."/>
            <person name="Alfaro M."/>
            <person name="Sun H."/>
            <person name="Tritt A."/>
            <person name="Yoshinaga Y."/>
            <person name="Zwiers L.-H."/>
            <person name="Turgeon B."/>
            <person name="Goodwin S."/>
            <person name="Spatafora J."/>
            <person name="Crous P."/>
            <person name="Grigoriev I."/>
        </authorList>
    </citation>
    <scope>NUCLEOTIDE SEQUENCE</scope>
    <source>
        <strain evidence="1">CBS 115976</strain>
    </source>
</reference>
<keyword evidence="2" id="KW-1185">Reference proteome</keyword>
<protein>
    <submittedName>
        <fullName evidence="1">Uncharacterized protein</fullName>
    </submittedName>
</protein>
<dbReference type="Gene3D" id="3.30.10.10">
    <property type="entry name" value="Trypsin Inhibitor V, subunit A"/>
    <property type="match status" value="1"/>
</dbReference>
<dbReference type="EMBL" id="MU004237">
    <property type="protein sequence ID" value="KAF2667870.1"/>
    <property type="molecule type" value="Genomic_DNA"/>
</dbReference>
<proteinExistence type="predicted"/>
<dbReference type="Proteomes" id="UP000799302">
    <property type="component" value="Unassembled WGS sequence"/>
</dbReference>
<dbReference type="InterPro" id="IPR021719">
    <property type="entry name" value="Prot_inh_I78"/>
</dbReference>